<dbReference type="AlphaFoldDB" id="A0A3P7JWS0"/>
<reference evidence="1 2" key="1">
    <citation type="submission" date="2018-08" db="EMBL/GenBank/DDBJ databases">
        <authorList>
            <person name="Laetsch R D."/>
            <person name="Stevens L."/>
            <person name="Kumar S."/>
            <person name="Blaxter L. M."/>
        </authorList>
    </citation>
    <scope>NUCLEOTIDE SEQUENCE [LARGE SCALE GENOMIC DNA]</scope>
</reference>
<evidence type="ECO:0000313" key="2">
    <source>
        <dbReference type="Proteomes" id="UP000277928"/>
    </source>
</evidence>
<organism evidence="1 2">
    <name type="scientific">Litomosoides sigmodontis</name>
    <name type="common">Filarial nematode worm</name>
    <dbReference type="NCBI Taxonomy" id="42156"/>
    <lineage>
        <taxon>Eukaryota</taxon>
        <taxon>Metazoa</taxon>
        <taxon>Ecdysozoa</taxon>
        <taxon>Nematoda</taxon>
        <taxon>Chromadorea</taxon>
        <taxon>Rhabditida</taxon>
        <taxon>Spirurina</taxon>
        <taxon>Spiruromorpha</taxon>
        <taxon>Filarioidea</taxon>
        <taxon>Onchocercidae</taxon>
        <taxon>Litomosoides</taxon>
    </lineage>
</organism>
<proteinExistence type="predicted"/>
<evidence type="ECO:0000313" key="1">
    <source>
        <dbReference type="EMBL" id="VDM93159.1"/>
    </source>
</evidence>
<dbReference type="OrthoDB" id="5873683at2759"/>
<dbReference type="EMBL" id="UYRX01002396">
    <property type="protein sequence ID" value="VDM93159.1"/>
    <property type="molecule type" value="Genomic_DNA"/>
</dbReference>
<gene>
    <name evidence="1" type="ORF">NLS_LOCUS10074</name>
</gene>
<dbReference type="Proteomes" id="UP000277928">
    <property type="component" value="Unassembled WGS sequence"/>
</dbReference>
<keyword evidence="2" id="KW-1185">Reference proteome</keyword>
<name>A0A3P7JWS0_LITSI</name>
<protein>
    <submittedName>
        <fullName evidence="1">Uncharacterized protein</fullName>
    </submittedName>
</protein>
<sequence>MCNPFIYAYFNERMRLTYGQWLMCKPLRKYVRKSEKRYSRKHGAPLRISRRLNSATSITRNWRSRSSRSDNFVRSSLQMQSRDFEQFCEMMMSVNIANESSEGWAESSSDTEEVEPTATAIRAASLQKLSWRNDNINTEKNLEFHSTTFNLRCQTRRWAKFARKTSL</sequence>
<accession>A0A3P7JWS0</accession>